<evidence type="ECO:0000256" key="2">
    <source>
        <dbReference type="ARBA" id="ARBA00010199"/>
    </source>
</evidence>
<feature type="transmembrane region" description="Helical" evidence="6">
    <location>
        <begin position="271"/>
        <end position="291"/>
    </location>
</feature>
<protein>
    <submittedName>
        <fullName evidence="7">MATE family efflux transporter</fullName>
    </submittedName>
</protein>
<name>A0ABY0IIG4_9BACT</name>
<comment type="subcellular location">
    <subcellularLocation>
        <location evidence="1">Membrane</location>
        <topology evidence="1">Multi-pass membrane protein</topology>
    </subcellularLocation>
</comment>
<evidence type="ECO:0000313" key="8">
    <source>
        <dbReference type="Proteomes" id="UP000443582"/>
    </source>
</evidence>
<dbReference type="EMBL" id="QDKL01000003">
    <property type="protein sequence ID" value="RZF21127.1"/>
    <property type="molecule type" value="Genomic_DNA"/>
</dbReference>
<evidence type="ECO:0000256" key="6">
    <source>
        <dbReference type="SAM" id="Phobius"/>
    </source>
</evidence>
<evidence type="ECO:0000313" key="7">
    <source>
        <dbReference type="EMBL" id="RZF21127.1"/>
    </source>
</evidence>
<sequence length="436" mass="48497">MNRDWLSYKGLWALSLPSILASMLEPLSSIVDTALVGNYDTQMLAAMAVGVSIISSLTWMFNFLVHAPIQAISQKLGKKDFPRVVSLIKVTFLIALALGLILSIFLAPFRDYIYQFLSVDPKLYKQCDEYFLTRIYGHTFILLFMSALSILRGMAEVRTVLYIIGFTTLTNIILSYLGLYIFDGGLASVAAATIIANALGLLIALFLVLNQKSLKGLFIKSKIALEDAFHMGKNSLNVFMRSAFLTTSFFLATKVASSISIKALAAHQVILNLWLFASFFTDGIATSGNIIGGSLYGNKGHENLKEIFRKLLIMGAVVGVIFCILFLTANRFLIGLFTYDQSIYEMIKGVIVFLAIVQIPASIAYVYDGLVFGINRFDFLGKHMVIAFFTCFLPLIYLSFTYQSFLLLWSAIFSVGIYRLISNAYLINKTLKVSEL</sequence>
<dbReference type="RefSeq" id="WP_115363630.1">
    <property type="nucleotide sequence ID" value="NZ_QDKL01000003.1"/>
</dbReference>
<dbReference type="NCBIfam" id="TIGR00797">
    <property type="entry name" value="matE"/>
    <property type="match status" value="1"/>
</dbReference>
<evidence type="ECO:0000256" key="4">
    <source>
        <dbReference type="ARBA" id="ARBA00022989"/>
    </source>
</evidence>
<feature type="transmembrane region" description="Helical" evidence="6">
    <location>
        <begin position="243"/>
        <end position="265"/>
    </location>
</feature>
<organism evidence="7 8">
    <name type="scientific">Halobacteriovorax vibrionivorans</name>
    <dbReference type="NCBI Taxonomy" id="2152716"/>
    <lineage>
        <taxon>Bacteria</taxon>
        <taxon>Pseudomonadati</taxon>
        <taxon>Bdellovibrionota</taxon>
        <taxon>Bacteriovoracia</taxon>
        <taxon>Bacteriovoracales</taxon>
        <taxon>Halobacteriovoraceae</taxon>
        <taxon>Halobacteriovorax</taxon>
    </lineage>
</organism>
<feature type="transmembrane region" description="Helical" evidence="6">
    <location>
        <begin position="130"/>
        <end position="148"/>
    </location>
</feature>
<reference evidence="8" key="1">
    <citation type="journal article" date="2019" name="Int. J. Syst. Evol. Microbiol.">
        <title>Halobacteriovorax valvorus sp. nov., a novel prokaryotic predator isolated from coastal seawater of China.</title>
        <authorList>
            <person name="Chen M.-X."/>
        </authorList>
    </citation>
    <scope>NUCLEOTIDE SEQUENCE [LARGE SCALE GENOMIC DNA]</scope>
    <source>
        <strain evidence="8">BL9</strain>
    </source>
</reference>
<evidence type="ECO:0000256" key="3">
    <source>
        <dbReference type="ARBA" id="ARBA00022692"/>
    </source>
</evidence>
<comment type="caution">
    <text evidence="7">The sequence shown here is derived from an EMBL/GenBank/DDBJ whole genome shotgun (WGS) entry which is preliminary data.</text>
</comment>
<gene>
    <name evidence="7" type="ORF">DAY19_14200</name>
</gene>
<keyword evidence="5 6" id="KW-0472">Membrane</keyword>
<feature type="transmembrane region" description="Helical" evidence="6">
    <location>
        <begin position="379"/>
        <end position="400"/>
    </location>
</feature>
<dbReference type="Pfam" id="PF01554">
    <property type="entry name" value="MatE"/>
    <property type="match status" value="2"/>
</dbReference>
<feature type="transmembrane region" description="Helical" evidence="6">
    <location>
        <begin position="43"/>
        <end position="65"/>
    </location>
</feature>
<keyword evidence="4 6" id="KW-1133">Transmembrane helix</keyword>
<evidence type="ECO:0000256" key="5">
    <source>
        <dbReference type="ARBA" id="ARBA00023136"/>
    </source>
</evidence>
<feature type="transmembrane region" description="Helical" evidence="6">
    <location>
        <begin position="406"/>
        <end position="427"/>
    </location>
</feature>
<dbReference type="InterPro" id="IPR044644">
    <property type="entry name" value="DinF-like"/>
</dbReference>
<keyword evidence="8" id="KW-1185">Reference proteome</keyword>
<accession>A0ABY0IIG4</accession>
<feature type="transmembrane region" description="Helical" evidence="6">
    <location>
        <begin position="346"/>
        <end position="367"/>
    </location>
</feature>
<dbReference type="PANTHER" id="PTHR42893:SF46">
    <property type="entry name" value="PROTEIN DETOXIFICATION 44, CHLOROPLASTIC"/>
    <property type="match status" value="1"/>
</dbReference>
<dbReference type="InterPro" id="IPR002528">
    <property type="entry name" value="MATE_fam"/>
</dbReference>
<proteinExistence type="inferred from homology"/>
<feature type="transmembrane region" description="Helical" evidence="6">
    <location>
        <begin position="188"/>
        <end position="209"/>
    </location>
</feature>
<comment type="similarity">
    <text evidence="2">Belongs to the multi antimicrobial extrusion (MATE) (TC 2.A.66.1) family.</text>
</comment>
<keyword evidence="3 6" id="KW-0812">Transmembrane</keyword>
<dbReference type="Proteomes" id="UP000443582">
    <property type="component" value="Unassembled WGS sequence"/>
</dbReference>
<evidence type="ECO:0000256" key="1">
    <source>
        <dbReference type="ARBA" id="ARBA00004141"/>
    </source>
</evidence>
<feature type="transmembrane region" description="Helical" evidence="6">
    <location>
        <begin position="311"/>
        <end position="334"/>
    </location>
</feature>
<feature type="transmembrane region" description="Helical" evidence="6">
    <location>
        <begin position="160"/>
        <end position="182"/>
    </location>
</feature>
<feature type="transmembrane region" description="Helical" evidence="6">
    <location>
        <begin position="86"/>
        <end position="110"/>
    </location>
</feature>
<dbReference type="PANTHER" id="PTHR42893">
    <property type="entry name" value="PROTEIN DETOXIFICATION 44, CHLOROPLASTIC-RELATED"/>
    <property type="match status" value="1"/>
</dbReference>